<feature type="compositionally biased region" description="Basic and acidic residues" evidence="1">
    <location>
        <begin position="73"/>
        <end position="91"/>
    </location>
</feature>
<protein>
    <submittedName>
        <fullName evidence="3">Putative GNAT family acetyltransferase</fullName>
    </submittedName>
</protein>
<dbReference type="AlphaFoldDB" id="A0A1W2TTI6"/>
<dbReference type="InterPro" id="IPR052523">
    <property type="entry name" value="Trichothecene_AcTrans"/>
</dbReference>
<feature type="region of interest" description="Disordered" evidence="1">
    <location>
        <begin position="68"/>
        <end position="91"/>
    </location>
</feature>
<proteinExistence type="predicted"/>
<dbReference type="PANTHER" id="PTHR42791">
    <property type="entry name" value="GNAT FAMILY ACETYLTRANSFERASE"/>
    <property type="match status" value="1"/>
</dbReference>
<dbReference type="EMBL" id="DF977517">
    <property type="protein sequence ID" value="GAP91895.2"/>
    <property type="molecule type" value="Genomic_DNA"/>
</dbReference>
<dbReference type="InterPro" id="IPR000182">
    <property type="entry name" value="GNAT_dom"/>
</dbReference>
<dbReference type="SUPFAM" id="SSF55729">
    <property type="entry name" value="Acyl-CoA N-acyltransferases (Nat)"/>
    <property type="match status" value="1"/>
</dbReference>
<evidence type="ECO:0000313" key="4">
    <source>
        <dbReference type="Proteomes" id="UP000054516"/>
    </source>
</evidence>
<feature type="domain" description="N-acetyltransferase" evidence="2">
    <location>
        <begin position="176"/>
        <end position="230"/>
    </location>
</feature>
<dbReference type="OMA" id="PCYRLSF"/>
<accession>A0A1W2TTI6</accession>
<dbReference type="OrthoDB" id="196847at2759"/>
<organism evidence="3">
    <name type="scientific">Rosellinia necatrix</name>
    <name type="common">White root-rot fungus</name>
    <dbReference type="NCBI Taxonomy" id="77044"/>
    <lineage>
        <taxon>Eukaryota</taxon>
        <taxon>Fungi</taxon>
        <taxon>Dikarya</taxon>
        <taxon>Ascomycota</taxon>
        <taxon>Pezizomycotina</taxon>
        <taxon>Sordariomycetes</taxon>
        <taxon>Xylariomycetidae</taxon>
        <taxon>Xylariales</taxon>
        <taxon>Xylariaceae</taxon>
        <taxon>Rosellinia</taxon>
    </lineage>
</organism>
<gene>
    <name evidence="3" type="ORF">SAMD00023353_7200570</name>
</gene>
<dbReference type="InterPro" id="IPR016181">
    <property type="entry name" value="Acyl_CoA_acyltransferase"/>
</dbReference>
<dbReference type="GO" id="GO:0016747">
    <property type="term" value="F:acyltransferase activity, transferring groups other than amino-acyl groups"/>
    <property type="evidence" value="ECO:0007669"/>
    <property type="project" value="InterPro"/>
</dbReference>
<evidence type="ECO:0000259" key="2">
    <source>
        <dbReference type="Pfam" id="PF00583"/>
    </source>
</evidence>
<keyword evidence="3" id="KW-0808">Transferase</keyword>
<reference evidence="3" key="1">
    <citation type="submission" date="2016-03" db="EMBL/GenBank/DDBJ databases">
        <title>Draft genome sequence of Rosellinia necatrix.</title>
        <authorList>
            <person name="Kanematsu S."/>
        </authorList>
    </citation>
    <scope>NUCLEOTIDE SEQUENCE [LARGE SCALE GENOMIC DNA]</scope>
    <source>
        <strain evidence="3">W97</strain>
    </source>
</reference>
<name>A0A1W2TTI6_ROSNE</name>
<evidence type="ECO:0000313" key="3">
    <source>
        <dbReference type="EMBL" id="GAP91895.2"/>
    </source>
</evidence>
<dbReference type="Pfam" id="PF00583">
    <property type="entry name" value="Acetyltransf_1"/>
    <property type="match status" value="1"/>
</dbReference>
<dbReference type="PANTHER" id="PTHR42791:SF2">
    <property type="entry name" value="N-ACETYLTRANSFERASE DOMAIN-CONTAINING PROTEIN"/>
    <property type="match status" value="1"/>
</dbReference>
<dbReference type="Gene3D" id="3.40.630.30">
    <property type="match status" value="1"/>
</dbReference>
<dbReference type="Proteomes" id="UP000054516">
    <property type="component" value="Unassembled WGS sequence"/>
</dbReference>
<evidence type="ECO:0000256" key="1">
    <source>
        <dbReference type="SAM" id="MobiDB-lite"/>
    </source>
</evidence>
<keyword evidence="4" id="KW-1185">Reference proteome</keyword>
<sequence>MPLKLYPAVPADAGRIADIHMAAFSSNAMLLAQFPTPVVREGLRESIRKKALADIDDPKITVLVVRETAPDCDPSRPGDDAGRDLAEHQPREGKVEAGKVIAFAKWSHPVKKGEEYEEAAWIWPPGTNMSVLESWGRATEEAQEEAMGGQPCYRKFSRTQDRHYSYYALLKYSFRAYLGLTFMGTDPPYERQGAASMMVRWGLEECQKNSVPGYLESTLNAAALYEKMGFVMFRKISLRYYLSNDRSQDEVYEEIAFMYHPDSS</sequence>